<dbReference type="Pfam" id="PF04077">
    <property type="entry name" value="DsrH"/>
    <property type="match status" value="1"/>
</dbReference>
<evidence type="ECO:0000313" key="1">
    <source>
        <dbReference type="EMBL" id="MBN7824465.1"/>
    </source>
</evidence>
<dbReference type="SUPFAM" id="SSF75169">
    <property type="entry name" value="DsrEFH-like"/>
    <property type="match status" value="1"/>
</dbReference>
<dbReference type="PANTHER" id="PTHR37526">
    <property type="entry name" value="PROTEIN TUSB"/>
    <property type="match status" value="1"/>
</dbReference>
<dbReference type="InterPro" id="IPR027396">
    <property type="entry name" value="DsrEFH-like"/>
</dbReference>
<evidence type="ECO:0000313" key="2">
    <source>
        <dbReference type="Proteomes" id="UP000664654"/>
    </source>
</evidence>
<keyword evidence="2" id="KW-1185">Reference proteome</keyword>
<dbReference type="RefSeq" id="WP_206572577.1">
    <property type="nucleotide sequence ID" value="NZ_JAFKCV010000002.1"/>
</dbReference>
<reference evidence="1" key="1">
    <citation type="submission" date="2021-03" db="EMBL/GenBank/DDBJ databases">
        <title>novel species isolated from a fishpond in China.</title>
        <authorList>
            <person name="Lu H."/>
            <person name="Cai Z."/>
        </authorList>
    </citation>
    <scope>NUCLEOTIDE SEQUENCE</scope>
    <source>
        <strain evidence="1">JCM 30855</strain>
    </source>
</reference>
<accession>A0A939DKY0</accession>
<protein>
    <submittedName>
        <fullName evidence="1">Sulfurtransferase complex subunit TusB</fullName>
    </submittedName>
</protein>
<sequence>MILHLIKASPFSSQNLNQCLQEMAENDGLLLIQDAVLAVTGNQSWHTPLKSLKHFYVLEEDLQARGIAEAAIPFRRVDYQRFVALTLEFDKVRSWI</sequence>
<organism evidence="1 2">
    <name type="scientific">Bowmanella dokdonensis</name>
    <dbReference type="NCBI Taxonomy" id="751969"/>
    <lineage>
        <taxon>Bacteria</taxon>
        <taxon>Pseudomonadati</taxon>
        <taxon>Pseudomonadota</taxon>
        <taxon>Gammaproteobacteria</taxon>
        <taxon>Alteromonadales</taxon>
        <taxon>Alteromonadaceae</taxon>
        <taxon>Bowmanella</taxon>
    </lineage>
</organism>
<dbReference type="GO" id="GO:1990228">
    <property type="term" value="C:sulfurtransferase complex"/>
    <property type="evidence" value="ECO:0007669"/>
    <property type="project" value="TreeGrafter"/>
</dbReference>
<dbReference type="Proteomes" id="UP000664654">
    <property type="component" value="Unassembled WGS sequence"/>
</dbReference>
<dbReference type="EMBL" id="JAFKCV010000002">
    <property type="protein sequence ID" value="MBN7824465.1"/>
    <property type="molecule type" value="Genomic_DNA"/>
</dbReference>
<dbReference type="InterPro" id="IPR007215">
    <property type="entry name" value="Sulphur_relay_TusB/DsrH"/>
</dbReference>
<dbReference type="GO" id="GO:0002143">
    <property type="term" value="P:tRNA wobble position uridine thiolation"/>
    <property type="evidence" value="ECO:0007669"/>
    <property type="project" value="InterPro"/>
</dbReference>
<dbReference type="AlphaFoldDB" id="A0A939DKY0"/>
<dbReference type="NCBIfam" id="TIGR03011">
    <property type="entry name" value="sulf_tusB_dsrH"/>
    <property type="match status" value="1"/>
</dbReference>
<dbReference type="Gene3D" id="3.40.1260.10">
    <property type="entry name" value="DsrEFH-like"/>
    <property type="match status" value="1"/>
</dbReference>
<comment type="caution">
    <text evidence="1">The sequence shown here is derived from an EMBL/GenBank/DDBJ whole genome shotgun (WGS) entry which is preliminary data.</text>
</comment>
<gene>
    <name evidence="1" type="primary">tusB</name>
    <name evidence="1" type="ORF">J0A66_04420</name>
</gene>
<dbReference type="PANTHER" id="PTHR37526:SF1">
    <property type="entry name" value="PROTEIN TUSB"/>
    <property type="match status" value="1"/>
</dbReference>
<proteinExistence type="predicted"/>
<name>A0A939DKY0_9ALTE</name>